<keyword evidence="3" id="KW-1185">Reference proteome</keyword>
<feature type="domain" description="Methyltransferase" evidence="1">
    <location>
        <begin position="41"/>
        <end position="134"/>
    </location>
</feature>
<sequence>MTPQEVIACLLDQDEPEHNLAAIEHRQRLIKSWKIPQGSKVLEVGPGQGDFTVCLADAVGPTGQVVAVDPAPLDWGTPDYRTAQGFVLRSPLGSRIQFVQADPIDFLDAPTTATKSFDFIVFCHSIWYFSQPSFLPTMLSKARPCVANVLIAEYSLSTSHPSAVPHVLASLAANAVESFRGEDSKRNIRCALTPLRMIEAAEEVGWALSHEETVTPGEKQLDAFREVNMILKSRLFKADMESVQAGDKVKTMLQSMTYAVKASVDRLDGRLESVRNMDVWVARFGAKE</sequence>
<dbReference type="GO" id="GO:0032259">
    <property type="term" value="P:methylation"/>
    <property type="evidence" value="ECO:0007669"/>
    <property type="project" value="UniProtKB-KW"/>
</dbReference>
<evidence type="ECO:0000313" key="2">
    <source>
        <dbReference type="EMBL" id="KAH0964736.1"/>
    </source>
</evidence>
<comment type="caution">
    <text evidence="2">The sequence shown here is derived from an EMBL/GenBank/DDBJ whole genome shotgun (WGS) entry which is preliminary data.</text>
</comment>
<protein>
    <submittedName>
        <fullName evidence="2">Methyltransferase domain-containing protein</fullName>
    </submittedName>
</protein>
<dbReference type="SUPFAM" id="SSF53335">
    <property type="entry name" value="S-adenosyl-L-methionine-dependent methyltransferases"/>
    <property type="match status" value="1"/>
</dbReference>
<keyword evidence="2" id="KW-0808">Transferase</keyword>
<dbReference type="EMBL" id="JAIZPD010000004">
    <property type="protein sequence ID" value="KAH0964736.1"/>
    <property type="molecule type" value="Genomic_DNA"/>
</dbReference>
<dbReference type="Pfam" id="PF13649">
    <property type="entry name" value="Methyltransf_25"/>
    <property type="match status" value="1"/>
</dbReference>
<dbReference type="OrthoDB" id="8300214at2759"/>
<reference evidence="2" key="1">
    <citation type="submission" date="2021-09" db="EMBL/GenBank/DDBJ databases">
        <title>A high-quality genome of the endoparasitic fungus Hirsutella rhossiliensis with a comparison of Hirsutella genomes reveals transposable elements contributing to genome size variation.</title>
        <authorList>
            <person name="Lin R."/>
            <person name="Jiao Y."/>
            <person name="Sun X."/>
            <person name="Ling J."/>
            <person name="Xie B."/>
            <person name="Cheng X."/>
        </authorList>
    </citation>
    <scope>NUCLEOTIDE SEQUENCE</scope>
    <source>
        <strain evidence="2">HR02</strain>
    </source>
</reference>
<evidence type="ECO:0000259" key="1">
    <source>
        <dbReference type="Pfam" id="PF13649"/>
    </source>
</evidence>
<keyword evidence="2" id="KW-0489">Methyltransferase</keyword>
<dbReference type="GO" id="GO:0008168">
    <property type="term" value="F:methyltransferase activity"/>
    <property type="evidence" value="ECO:0007669"/>
    <property type="project" value="UniProtKB-KW"/>
</dbReference>
<dbReference type="GeneID" id="68354293"/>
<dbReference type="InterPro" id="IPR041698">
    <property type="entry name" value="Methyltransf_25"/>
</dbReference>
<gene>
    <name evidence="2" type="ORF">HRG_05164</name>
</gene>
<evidence type="ECO:0000313" key="3">
    <source>
        <dbReference type="Proteomes" id="UP000824596"/>
    </source>
</evidence>
<proteinExistence type="predicted"/>
<dbReference type="CDD" id="cd02440">
    <property type="entry name" value="AdoMet_MTases"/>
    <property type="match status" value="1"/>
</dbReference>
<accession>A0A9P8N2H5</accession>
<dbReference type="RefSeq" id="XP_044722249.1">
    <property type="nucleotide sequence ID" value="XM_044863635.1"/>
</dbReference>
<dbReference type="AlphaFoldDB" id="A0A9P8N2H5"/>
<dbReference type="Gene3D" id="3.40.50.150">
    <property type="entry name" value="Vaccinia Virus protein VP39"/>
    <property type="match status" value="1"/>
</dbReference>
<dbReference type="InterPro" id="IPR029063">
    <property type="entry name" value="SAM-dependent_MTases_sf"/>
</dbReference>
<dbReference type="Proteomes" id="UP000824596">
    <property type="component" value="Unassembled WGS sequence"/>
</dbReference>
<name>A0A9P8N2H5_9HYPO</name>
<organism evidence="2 3">
    <name type="scientific">Hirsutella rhossiliensis</name>
    <dbReference type="NCBI Taxonomy" id="111463"/>
    <lineage>
        <taxon>Eukaryota</taxon>
        <taxon>Fungi</taxon>
        <taxon>Dikarya</taxon>
        <taxon>Ascomycota</taxon>
        <taxon>Pezizomycotina</taxon>
        <taxon>Sordariomycetes</taxon>
        <taxon>Hypocreomycetidae</taxon>
        <taxon>Hypocreales</taxon>
        <taxon>Ophiocordycipitaceae</taxon>
        <taxon>Hirsutella</taxon>
    </lineage>
</organism>